<name>A0A1Y1JNF0_PLAGO</name>
<dbReference type="EMBL" id="BDQF01000120">
    <property type="protein sequence ID" value="GAW84116.1"/>
    <property type="molecule type" value="Genomic_DNA"/>
</dbReference>
<organism evidence="2 3">
    <name type="scientific">Plasmodium gonderi</name>
    <dbReference type="NCBI Taxonomy" id="77519"/>
    <lineage>
        <taxon>Eukaryota</taxon>
        <taxon>Sar</taxon>
        <taxon>Alveolata</taxon>
        <taxon>Apicomplexa</taxon>
        <taxon>Aconoidasida</taxon>
        <taxon>Haemosporida</taxon>
        <taxon>Plasmodiidae</taxon>
        <taxon>Plasmodium</taxon>
        <taxon>Plasmodium (Plasmodium)</taxon>
    </lineage>
</organism>
<gene>
    <name evidence="2" type="ORF">PGO_001175</name>
</gene>
<dbReference type="Proteomes" id="UP000195521">
    <property type="component" value="Unassembled WGS sequence"/>
</dbReference>
<dbReference type="OrthoDB" id="389398at2759"/>
<reference evidence="3" key="1">
    <citation type="submission" date="2017-04" db="EMBL/GenBank/DDBJ databases">
        <title>Plasmodium gonderi genome.</title>
        <authorList>
            <person name="Arisue N."/>
            <person name="Honma H."/>
            <person name="Kawai S."/>
            <person name="Tougan T."/>
            <person name="Tanabe K."/>
            <person name="Horii T."/>
        </authorList>
    </citation>
    <scope>NUCLEOTIDE SEQUENCE [LARGE SCALE GENOMIC DNA]</scope>
    <source>
        <strain evidence="3">ATCC 30045</strain>
    </source>
</reference>
<comment type="caution">
    <text evidence="2">The sequence shown here is derived from an EMBL/GenBank/DDBJ whole genome shotgun (WGS) entry which is preliminary data.</text>
</comment>
<keyword evidence="1" id="KW-0812">Transmembrane</keyword>
<evidence type="ECO:0000313" key="2">
    <source>
        <dbReference type="EMBL" id="GAW84116.1"/>
    </source>
</evidence>
<dbReference type="RefSeq" id="XP_028546705.1">
    <property type="nucleotide sequence ID" value="XM_028690904.1"/>
</dbReference>
<keyword evidence="1" id="KW-0472">Membrane</keyword>
<protein>
    <submittedName>
        <fullName evidence="2">Variable surface protein</fullName>
    </submittedName>
</protein>
<accession>A0A1Y1JNF0</accession>
<keyword evidence="3" id="KW-1185">Reference proteome</keyword>
<sequence length="337" mass="40073">MDAFVSTETYFNYEDYISYKGEFSISPAESLSTHDIEEFLQDFKDVDAAKTTIQSFCMKIKAYFEYINHIYSSSYNKCCDYINYYIKELDDMTYISTNETLSMYLRAFVNNYNYDANNMKFRCNLKDIDGIIYEKKKKLYNIYDIYSSIFQIRANEIPGQDLCYYFQSLIEAYSELLNIIKSPFDSAFLAEVNNISCLIEKNELKSNVKCSRELLELSEKINSGYYEKKCIVIESPEQMKEQLMHSKINFVETFSTNNSPKKVIITTVLFTINLGAIFLYLYQYREFWKILRLRMLRKIRRTMNMKDEQCEHRLFKYEIDLTGTDEKNYNITYTSGI</sequence>
<keyword evidence="1" id="KW-1133">Transmembrane helix</keyword>
<dbReference type="GeneID" id="39744924"/>
<dbReference type="AlphaFoldDB" id="A0A1Y1JNF0"/>
<feature type="transmembrane region" description="Helical" evidence="1">
    <location>
        <begin position="263"/>
        <end position="282"/>
    </location>
</feature>
<proteinExistence type="predicted"/>
<evidence type="ECO:0000313" key="3">
    <source>
        <dbReference type="Proteomes" id="UP000195521"/>
    </source>
</evidence>
<evidence type="ECO:0000256" key="1">
    <source>
        <dbReference type="SAM" id="Phobius"/>
    </source>
</evidence>